<accession>A0A1V4JFX2</accession>
<evidence type="ECO:0000313" key="1">
    <source>
        <dbReference type="EMBL" id="OPJ71050.1"/>
    </source>
</evidence>
<reference evidence="1 2" key="1">
    <citation type="submission" date="2016-02" db="EMBL/GenBank/DDBJ databases">
        <title>Band-tailed pigeon sequencing and assembly.</title>
        <authorList>
            <person name="Soares A.E."/>
            <person name="Novak B.J."/>
            <person name="Rice E.S."/>
            <person name="O'Connell B."/>
            <person name="Chang D."/>
            <person name="Weber S."/>
            <person name="Shapiro B."/>
        </authorList>
    </citation>
    <scope>NUCLEOTIDE SEQUENCE [LARGE SCALE GENOMIC DNA]</scope>
    <source>
        <strain evidence="1">BTP2013</strain>
        <tissue evidence="1">Blood</tissue>
    </source>
</reference>
<comment type="caution">
    <text evidence="1">The sequence shown here is derived from an EMBL/GenBank/DDBJ whole genome shotgun (WGS) entry which is preliminary data.</text>
</comment>
<protein>
    <submittedName>
        <fullName evidence="1">Uncharacterized protein</fullName>
    </submittedName>
</protein>
<gene>
    <name evidence="1" type="ORF">AV530_017355</name>
</gene>
<name>A0A1V4JFX2_PATFA</name>
<proteinExistence type="predicted"/>
<organism evidence="1 2">
    <name type="scientific">Patagioenas fasciata monilis</name>
    <dbReference type="NCBI Taxonomy" id="372326"/>
    <lineage>
        <taxon>Eukaryota</taxon>
        <taxon>Metazoa</taxon>
        <taxon>Chordata</taxon>
        <taxon>Craniata</taxon>
        <taxon>Vertebrata</taxon>
        <taxon>Euteleostomi</taxon>
        <taxon>Archelosauria</taxon>
        <taxon>Archosauria</taxon>
        <taxon>Dinosauria</taxon>
        <taxon>Saurischia</taxon>
        <taxon>Theropoda</taxon>
        <taxon>Coelurosauria</taxon>
        <taxon>Aves</taxon>
        <taxon>Neognathae</taxon>
        <taxon>Neoaves</taxon>
        <taxon>Columbimorphae</taxon>
        <taxon>Columbiformes</taxon>
        <taxon>Columbidae</taxon>
        <taxon>Patagioenas</taxon>
    </lineage>
</organism>
<evidence type="ECO:0000313" key="2">
    <source>
        <dbReference type="Proteomes" id="UP000190648"/>
    </source>
</evidence>
<dbReference type="AlphaFoldDB" id="A0A1V4JFX2"/>
<dbReference type="EMBL" id="LSYS01007721">
    <property type="protein sequence ID" value="OPJ71050.1"/>
    <property type="molecule type" value="Genomic_DNA"/>
</dbReference>
<dbReference type="Proteomes" id="UP000190648">
    <property type="component" value="Unassembled WGS sequence"/>
</dbReference>
<keyword evidence="2" id="KW-1185">Reference proteome</keyword>
<sequence>MEWQVLVSTPEQISALILGYFCLAITSHDMKDPRSVERTSMGFCRPVKKKKVANTGPKIPLTAGKLVMHWQHPGFCSATETEAEIIEQSGRDGGVDYTALKKPHVTLGQKRVKCGTSLTSVTATLG</sequence>